<keyword evidence="1" id="KW-0732">Signal</keyword>
<dbReference type="AlphaFoldDB" id="V2TXY4"/>
<dbReference type="STRING" id="1392540.P256_01205"/>
<feature type="signal peptide" evidence="1">
    <location>
        <begin position="1"/>
        <end position="21"/>
    </location>
</feature>
<feature type="chain" id="PRO_5004709273" description="DUF2059 domain-containing protein" evidence="1">
    <location>
        <begin position="22"/>
        <end position="181"/>
    </location>
</feature>
<protein>
    <recommendedName>
        <fullName evidence="2">DUF2059 domain-containing protein</fullName>
    </recommendedName>
</protein>
<organism evidence="3 4">
    <name type="scientific">Acinetobacter nectaris CIP 110549</name>
    <dbReference type="NCBI Taxonomy" id="1392540"/>
    <lineage>
        <taxon>Bacteria</taxon>
        <taxon>Pseudomonadati</taxon>
        <taxon>Pseudomonadota</taxon>
        <taxon>Gammaproteobacteria</taxon>
        <taxon>Moraxellales</taxon>
        <taxon>Moraxellaceae</taxon>
        <taxon>Acinetobacter</taxon>
    </lineage>
</organism>
<evidence type="ECO:0000313" key="3">
    <source>
        <dbReference type="EMBL" id="ESK40750.1"/>
    </source>
</evidence>
<feature type="domain" description="DUF2059" evidence="2">
    <location>
        <begin position="99"/>
        <end position="146"/>
    </location>
</feature>
<name>V2TXY4_9GAMM</name>
<dbReference type="PATRIC" id="fig|1392540.3.peg.1172"/>
<evidence type="ECO:0000256" key="1">
    <source>
        <dbReference type="SAM" id="SignalP"/>
    </source>
</evidence>
<comment type="caution">
    <text evidence="3">The sequence shown here is derived from an EMBL/GenBank/DDBJ whole genome shotgun (WGS) entry which is preliminary data.</text>
</comment>
<sequence length="181" mass="20420">MLKKILTISLFTFSLSTSVFASAPQEASIKQAIELSHVSEILTKTMDVTNATFHEQATQRVKRRTGHTELTAQDIEAVDKISKIMSQSLSNMMQTINITQLTENAFRKYYTEEELQVYIKFLSSPEGQSINKKSPLLIQDVMKTFSDTLQNNTGLQTQLKSSDNEIKSIINSLPKAENQKK</sequence>
<dbReference type="EMBL" id="AYER01000003">
    <property type="protein sequence ID" value="ESK40750.1"/>
    <property type="molecule type" value="Genomic_DNA"/>
</dbReference>
<dbReference type="InterPro" id="IPR018637">
    <property type="entry name" value="DUF2059"/>
</dbReference>
<reference evidence="3 4" key="1">
    <citation type="submission" date="2013-10" db="EMBL/GenBank/DDBJ databases">
        <title>The Genome Sequence of Acinetobacter nectaris CIP 110549.</title>
        <authorList>
            <consortium name="The Broad Institute Genomics Platform"/>
            <consortium name="The Broad Institute Genome Sequencing Center for Infectious Disease"/>
            <person name="Cerqueira G."/>
            <person name="Feldgarden M."/>
            <person name="Courvalin P."/>
            <person name="Grillot-Courvalin C."/>
            <person name="Clermont D."/>
            <person name="Rocha E."/>
            <person name="Yoon E.-J."/>
            <person name="Nemec A."/>
            <person name="Young S.K."/>
            <person name="Zeng Q."/>
            <person name="Gargeya S."/>
            <person name="Fitzgerald M."/>
            <person name="Abouelleil A."/>
            <person name="Alvarado L."/>
            <person name="Berlin A.M."/>
            <person name="Chapman S.B."/>
            <person name="Gainer-Dewar J."/>
            <person name="Goldberg J."/>
            <person name="Gnerre S."/>
            <person name="Griggs A."/>
            <person name="Gujja S."/>
            <person name="Hansen M."/>
            <person name="Howarth C."/>
            <person name="Imamovic A."/>
            <person name="Ireland A."/>
            <person name="Larimer J."/>
            <person name="McCowan C."/>
            <person name="Murphy C."/>
            <person name="Pearson M."/>
            <person name="Poon T.W."/>
            <person name="Priest M."/>
            <person name="Roberts A."/>
            <person name="Saif S."/>
            <person name="Shea T."/>
            <person name="Sykes S."/>
            <person name="Wortman J."/>
            <person name="Nusbaum C."/>
            <person name="Birren B."/>
        </authorList>
    </citation>
    <scope>NUCLEOTIDE SEQUENCE [LARGE SCALE GENOMIC DNA]</scope>
    <source>
        <strain evidence="3 4">CIP 110549</strain>
    </source>
</reference>
<dbReference type="RefSeq" id="WP_023272782.1">
    <property type="nucleotide sequence ID" value="NZ_KI530712.1"/>
</dbReference>
<proteinExistence type="predicted"/>
<dbReference type="eggNOG" id="ENOG5030HQ4">
    <property type="taxonomic scope" value="Bacteria"/>
</dbReference>
<accession>V2TXY4</accession>
<dbReference type="OrthoDB" id="6691539at2"/>
<dbReference type="HOGENOM" id="CLU_125816_0_0_6"/>
<dbReference type="Proteomes" id="UP000023785">
    <property type="component" value="Unassembled WGS sequence"/>
</dbReference>
<keyword evidence="4" id="KW-1185">Reference proteome</keyword>
<dbReference type="Pfam" id="PF09832">
    <property type="entry name" value="DUF2059"/>
    <property type="match status" value="1"/>
</dbReference>
<evidence type="ECO:0000313" key="4">
    <source>
        <dbReference type="Proteomes" id="UP000023785"/>
    </source>
</evidence>
<evidence type="ECO:0000259" key="2">
    <source>
        <dbReference type="Pfam" id="PF09832"/>
    </source>
</evidence>
<gene>
    <name evidence="3" type="ORF">P256_01205</name>
</gene>